<comment type="caution">
    <text evidence="2">The sequence shown here is derived from an EMBL/GenBank/DDBJ whole genome shotgun (WGS) entry which is preliminary data.</text>
</comment>
<dbReference type="PANTHER" id="PTHR43510:SF1">
    <property type="entry name" value="AMINOTRANSFERASE FUNCTION, HYPOTHETICAL (EUROFUNG)"/>
    <property type="match status" value="1"/>
</dbReference>
<dbReference type="EMBL" id="JAVLVT010000001">
    <property type="protein sequence ID" value="MDS1269031.1"/>
    <property type="molecule type" value="Genomic_DNA"/>
</dbReference>
<dbReference type="InterPro" id="IPR004839">
    <property type="entry name" value="Aminotransferase_I/II_large"/>
</dbReference>
<name>A0ABU2H150_9ACTN</name>
<dbReference type="InterPro" id="IPR015424">
    <property type="entry name" value="PyrdxlP-dep_Trfase"/>
</dbReference>
<dbReference type="InterPro" id="IPR015422">
    <property type="entry name" value="PyrdxlP-dep_Trfase_small"/>
</dbReference>
<evidence type="ECO:0000313" key="3">
    <source>
        <dbReference type="Proteomes" id="UP001250214"/>
    </source>
</evidence>
<reference evidence="3" key="1">
    <citation type="submission" date="2023-07" db="EMBL/GenBank/DDBJ databases">
        <title>Novel species in the genus Lipingzhangella isolated from Sambhar Salt Lake.</title>
        <authorList>
            <person name="Jiya N."/>
            <person name="Kajale S."/>
            <person name="Sharma A."/>
        </authorList>
    </citation>
    <scope>NUCLEOTIDE SEQUENCE [LARGE SCALE GENOMIC DNA]</scope>
    <source>
        <strain evidence="3">LS1_29</strain>
    </source>
</reference>
<protein>
    <submittedName>
        <fullName evidence="2">Aminotransferase class I/II-fold pyridoxal phosphate-dependent enzyme</fullName>
    </submittedName>
</protein>
<keyword evidence="2" id="KW-0808">Transferase</keyword>
<dbReference type="InterPro" id="IPR015421">
    <property type="entry name" value="PyrdxlP-dep_Trfase_major"/>
</dbReference>
<proteinExistence type="predicted"/>
<organism evidence="2 3">
    <name type="scientific">Lipingzhangella rawalii</name>
    <dbReference type="NCBI Taxonomy" id="2055835"/>
    <lineage>
        <taxon>Bacteria</taxon>
        <taxon>Bacillati</taxon>
        <taxon>Actinomycetota</taxon>
        <taxon>Actinomycetes</taxon>
        <taxon>Streptosporangiales</taxon>
        <taxon>Nocardiopsidaceae</taxon>
        <taxon>Lipingzhangella</taxon>
    </lineage>
</organism>
<gene>
    <name evidence="2" type="ORF">RIF23_01840</name>
</gene>
<dbReference type="SUPFAM" id="SSF53383">
    <property type="entry name" value="PLP-dependent transferases"/>
    <property type="match status" value="1"/>
</dbReference>
<dbReference type="Proteomes" id="UP001250214">
    <property type="component" value="Unassembled WGS sequence"/>
</dbReference>
<dbReference type="GO" id="GO:0008483">
    <property type="term" value="F:transaminase activity"/>
    <property type="evidence" value="ECO:0007669"/>
    <property type="project" value="UniProtKB-KW"/>
</dbReference>
<sequence length="155" mass="17463">MRQLPEFRLEKHMDRWEFTAQYHMTASDAQTIPMSQLLELADPEDRRAWEELELGYTEVPGDSGLRAAIAATHTQANAEDVVCFAGAEEGLYLAMQALLEPGDHAVVVTPNYQSAESVPCRGVRSPDWRWIRTTAGHYTWTSSLPHYGPILAWCT</sequence>
<evidence type="ECO:0000313" key="2">
    <source>
        <dbReference type="EMBL" id="MDS1269031.1"/>
    </source>
</evidence>
<evidence type="ECO:0000259" key="1">
    <source>
        <dbReference type="Pfam" id="PF00155"/>
    </source>
</evidence>
<dbReference type="Gene3D" id="3.40.640.10">
    <property type="entry name" value="Type I PLP-dependent aspartate aminotransferase-like (Major domain)"/>
    <property type="match status" value="1"/>
</dbReference>
<keyword evidence="2" id="KW-0032">Aminotransferase</keyword>
<dbReference type="Pfam" id="PF00155">
    <property type="entry name" value="Aminotran_1_2"/>
    <property type="match status" value="1"/>
</dbReference>
<keyword evidence="3" id="KW-1185">Reference proteome</keyword>
<dbReference type="Gene3D" id="3.90.1150.10">
    <property type="entry name" value="Aspartate Aminotransferase, domain 1"/>
    <property type="match status" value="1"/>
</dbReference>
<dbReference type="RefSeq" id="WP_310910547.1">
    <property type="nucleotide sequence ID" value="NZ_JAVLVT010000001.1"/>
</dbReference>
<accession>A0ABU2H150</accession>
<dbReference type="PANTHER" id="PTHR43510">
    <property type="entry name" value="AMINOTRANSFERASE FUNCTION, HYPOTHETICAL (EUROFUNG)"/>
    <property type="match status" value="1"/>
</dbReference>
<feature type="domain" description="Aminotransferase class I/classII large" evidence="1">
    <location>
        <begin position="54"/>
        <end position="115"/>
    </location>
</feature>